<proteinExistence type="predicted"/>
<comment type="caution">
    <text evidence="3">The sequence shown here is derived from an EMBL/GenBank/DDBJ whole genome shotgun (WGS) entry which is preliminary data.</text>
</comment>
<dbReference type="Gene3D" id="3.40.50.300">
    <property type="entry name" value="P-loop containing nucleotide triphosphate hydrolases"/>
    <property type="match status" value="1"/>
</dbReference>
<dbReference type="InterPro" id="IPR007111">
    <property type="entry name" value="NACHT_NTPase"/>
</dbReference>
<dbReference type="Proteomes" id="UP000545286">
    <property type="component" value="Unassembled WGS sequence"/>
</dbReference>
<dbReference type="Pfam" id="PF05729">
    <property type="entry name" value="NACHT"/>
    <property type="match status" value="1"/>
</dbReference>
<protein>
    <recommendedName>
        <fullName evidence="2">NACHT domain-containing protein</fullName>
    </recommendedName>
</protein>
<accession>A0A7W4UL32</accession>
<organism evidence="3 4">
    <name type="scientific">Pseudoclavibacter helvolus</name>
    <dbReference type="NCBI Taxonomy" id="255205"/>
    <lineage>
        <taxon>Bacteria</taxon>
        <taxon>Bacillati</taxon>
        <taxon>Actinomycetota</taxon>
        <taxon>Actinomycetes</taxon>
        <taxon>Micrococcales</taxon>
        <taxon>Microbacteriaceae</taxon>
        <taxon>Pseudoclavibacter</taxon>
    </lineage>
</organism>
<evidence type="ECO:0000256" key="1">
    <source>
        <dbReference type="SAM" id="MobiDB-lite"/>
    </source>
</evidence>
<dbReference type="RefSeq" id="WP_183622568.1">
    <property type="nucleotide sequence ID" value="NZ_JACHWJ010000001.1"/>
</dbReference>
<dbReference type="SUPFAM" id="SSF52540">
    <property type="entry name" value="P-loop containing nucleoside triphosphate hydrolases"/>
    <property type="match status" value="1"/>
</dbReference>
<dbReference type="EMBL" id="JACHWJ010000001">
    <property type="protein sequence ID" value="MBB2956158.1"/>
    <property type="molecule type" value="Genomic_DNA"/>
</dbReference>
<sequence length="1389" mass="152499">MNIPNIDFARVRSLGAGGQRDGYEQLICELVAQEPADADAKFVSLHGAGGDGGVECYWTLPGGAEHGWQAKYWTSHAAVDKSQLDASVRAALTNHPDLTRYIIAIPADPTGRTSGKGKSLLEKINDPGGWLDGWQTMAADHGMTVTFEFEWATNTAARLTRLDASGTQRRYWFDADVLSQQWWIDRLQDATEAARPRYSPELNVDVPAALSIAALCSDVEWWQVVLGQVDELTESTQRLQHAESGATAADLDAARNAVTTVIEALRTWERARTDAEFHRLDQTLKTIIAVVREQEAVEVDRMNATHEHWDTAGWRQYQREYMVQFPAEAVDALRDVGGKLANAIELLISPLGTLASSQVALMTGPAGIGKTYLALDAATQRLQKGRPSIVMHGRWFNDHAPLTHLRDVLQMPADLTSEETIALLDQSARAAGAPTLLVIDALNDTRPRSVWRDNLDRLISIVSRYPHVRLLLTARTHYVNQILPPGMSIPRFEHTGFEGVEFEAVSEYAAFYGLEPPTSPPIHGEFDNPLYLRLVCEALQSDGRLSLDQANMGLGELTKIVLDHANEAVSNRIDASVSDQIVHRAMHVLAGAIADQDGAPLTRVAAQAVLNPIWSDNSVEKSLLDGLIAQGLVEEDVIPDSSPYGTDIITITFERIGHHLIASDALAHVNDAAGIRTQLSGRLGDLIGLDTTIDVGLLEAVSVVVAERFGLDLPAFTAEIPDTAARDAAVIAGTAWRAVSSITPDTGSIITNALRRRETFDAGLTMLFRLAARPGHPLNADFLHEFLSGLNMAARDQFLAGWLHTSHGTSGAVDRLIRWGGEKPLDQVGAETTRLWVTALLWATSATDRRVREPATIAAARLLARHPHQSAALLERFCVVDDEWVVERALQVSYSALLSSGSGADWTAAASVVWAAFFATSADLTPNAAVRDAARCILEAAHDRGALPSEVTPNRFRPPYSSTWPLTWPTEDDIAPYDNTDYPKLVHSTTADDFFIYHLTHELLDRPGVDVAAGARWVVAEVIRFGYQPRLPSNFDGYVLGKYGPGRGKPKWIERIGKKYQWIALNRLVGHLSDHAPRTRDSWEAPPPAVPGPESSIVRQVDPTVTEFEPASDAPRPWVPAYNWDAKIGRTDAQWVADDSDLPTIDVTSAERDGRPYIVVSGSYSSDLTGDTTKRTHQVWTNLYTHVVSTDDLPVALGELEGRDLINGLGMSRLPTSYNGYVGEYPFGHHHGETLSVVKHEWTNPLTVPTRPAVWELLGENEYAPGNLETISFDTPAPEFFGPAPGILHWNGRNGWTDASGQLIAVLRHSVNVGQNELLIDAHFLQDWLTAERKSLIWVENTGKDVYREMGSGKSYPGALVRSQVRAWTPGQDLRTVSPGWQRIPARED</sequence>
<evidence type="ECO:0000313" key="3">
    <source>
        <dbReference type="EMBL" id="MBB2956158.1"/>
    </source>
</evidence>
<evidence type="ECO:0000313" key="4">
    <source>
        <dbReference type="Proteomes" id="UP000545286"/>
    </source>
</evidence>
<name>A0A7W4UL32_9MICO</name>
<dbReference type="InterPro" id="IPR027417">
    <property type="entry name" value="P-loop_NTPase"/>
</dbReference>
<gene>
    <name evidence="3" type="ORF">FHX72_000270</name>
</gene>
<feature type="region of interest" description="Disordered" evidence="1">
    <location>
        <begin position="1076"/>
        <end position="1097"/>
    </location>
</feature>
<evidence type="ECO:0000259" key="2">
    <source>
        <dbReference type="Pfam" id="PF05729"/>
    </source>
</evidence>
<keyword evidence="4" id="KW-1185">Reference proteome</keyword>
<reference evidence="3 4" key="1">
    <citation type="submission" date="2020-08" db="EMBL/GenBank/DDBJ databases">
        <title>Sequencing the genomes of 1000 actinobacteria strains.</title>
        <authorList>
            <person name="Klenk H.-P."/>
        </authorList>
    </citation>
    <scope>NUCLEOTIDE SEQUENCE [LARGE SCALE GENOMIC DNA]</scope>
    <source>
        <strain evidence="3 4">DSM 20419</strain>
    </source>
</reference>
<feature type="domain" description="NACHT" evidence="2">
    <location>
        <begin position="359"/>
        <end position="497"/>
    </location>
</feature>